<dbReference type="SUPFAM" id="SSF56219">
    <property type="entry name" value="DNase I-like"/>
    <property type="match status" value="1"/>
</dbReference>
<gene>
    <name evidence="3" type="ORF">DWB77_02669</name>
</gene>
<evidence type="ECO:0000313" key="4">
    <source>
        <dbReference type="Proteomes" id="UP000271554"/>
    </source>
</evidence>
<name>A0A387HAN1_9ACTN</name>
<evidence type="ECO:0000259" key="2">
    <source>
        <dbReference type="Pfam" id="PF03372"/>
    </source>
</evidence>
<evidence type="ECO:0000256" key="1">
    <source>
        <dbReference type="SAM" id="Phobius"/>
    </source>
</evidence>
<dbReference type="RefSeq" id="WP_120721468.1">
    <property type="nucleotide sequence ID" value="NZ_CP032698.1"/>
</dbReference>
<dbReference type="InterPro" id="IPR005135">
    <property type="entry name" value="Endo/exonuclease/phosphatase"/>
</dbReference>
<dbReference type="OrthoDB" id="3541033at2"/>
<keyword evidence="4" id="KW-1185">Reference proteome</keyword>
<proteinExistence type="predicted"/>
<dbReference type="InterPro" id="IPR036691">
    <property type="entry name" value="Endo/exonu/phosph_ase_sf"/>
</dbReference>
<feature type="transmembrane region" description="Helical" evidence="1">
    <location>
        <begin position="47"/>
        <end position="73"/>
    </location>
</feature>
<dbReference type="GO" id="GO:0003824">
    <property type="term" value="F:catalytic activity"/>
    <property type="evidence" value="ECO:0007669"/>
    <property type="project" value="InterPro"/>
</dbReference>
<keyword evidence="1" id="KW-0812">Transmembrane</keyword>
<keyword evidence="1" id="KW-1133">Transmembrane helix</keyword>
<dbReference type="EMBL" id="CP032698">
    <property type="protein sequence ID" value="AYG80534.1"/>
    <property type="molecule type" value="Genomic_DNA"/>
</dbReference>
<accession>A0A387HAN1</accession>
<dbReference type="Pfam" id="PF03372">
    <property type="entry name" value="Exo_endo_phos"/>
    <property type="match status" value="1"/>
</dbReference>
<evidence type="ECO:0000313" key="3">
    <source>
        <dbReference type="EMBL" id="AYG80534.1"/>
    </source>
</evidence>
<keyword evidence="1" id="KW-0472">Membrane</keyword>
<dbReference type="Gene3D" id="3.60.10.10">
    <property type="entry name" value="Endonuclease/exonuclease/phosphatase"/>
    <property type="match status" value="1"/>
</dbReference>
<protein>
    <recommendedName>
        <fullName evidence="2">Endonuclease/exonuclease/phosphatase domain-containing protein</fullName>
    </recommendedName>
</protein>
<reference evidence="3 4" key="1">
    <citation type="submission" date="2018-10" db="EMBL/GenBank/DDBJ databases">
        <title>Relationship between Morphology and Antimicrobial Activity in Streptomyces.</title>
        <authorList>
            <person name="Kang H.J."/>
            <person name="Kim S.B."/>
        </authorList>
    </citation>
    <scope>NUCLEOTIDE SEQUENCE [LARGE SCALE GENOMIC DNA]</scope>
    <source>
        <strain evidence="3 4">BH38</strain>
    </source>
</reference>
<dbReference type="Proteomes" id="UP000271554">
    <property type="component" value="Chromosome"/>
</dbReference>
<sequence length="341" mass="37512">MSPASAVAVCALVWAAFLGAHLALNGRWWPWLAVSLLPPPLFAAVPLALLVASAATGSALGAALAAGCLIAGWTQNGLNHRALSGSSVRDAEVEGIRVVSWNTQHWNQGRDPDDFYAFLHTLPADIYLLQEYLNGYEGGEVWDIDDEERLRREFPGHRLVIDNNAVTLSRFPPTGPPVPVGACSLRVDVRTPAGVLSTYNVHIPVQLTVMNPLCRAFFRDMRRRHEARRREYDALVADLLANPHPFLVSGDFNTSAAIGDIRRMPRSAHDAIGANRALLPSSWNARWKPRLWRIDWVFTSAGLCARSYAFRDPGGLSDHLAQDVTITTTTTTTTDSEEMNR</sequence>
<dbReference type="AlphaFoldDB" id="A0A387HAN1"/>
<feature type="domain" description="Endonuclease/exonuclease/phosphatase" evidence="2">
    <location>
        <begin position="99"/>
        <end position="319"/>
    </location>
</feature>
<dbReference type="KEGG" id="shun:DWB77_02669"/>
<organism evidence="3 4">
    <name type="scientific">Streptomyces hundungensis</name>
    <dbReference type="NCBI Taxonomy" id="1077946"/>
    <lineage>
        <taxon>Bacteria</taxon>
        <taxon>Bacillati</taxon>
        <taxon>Actinomycetota</taxon>
        <taxon>Actinomycetes</taxon>
        <taxon>Kitasatosporales</taxon>
        <taxon>Streptomycetaceae</taxon>
        <taxon>Streptomyces</taxon>
    </lineage>
</organism>